<protein>
    <submittedName>
        <fullName evidence="1">Putative lipoprotein</fullName>
    </submittedName>
</protein>
<evidence type="ECO:0000313" key="2">
    <source>
        <dbReference type="Proteomes" id="UP000288758"/>
    </source>
</evidence>
<dbReference type="PROSITE" id="PS51257">
    <property type="entry name" value="PROKAR_LIPOPROTEIN"/>
    <property type="match status" value="1"/>
</dbReference>
<organism evidence="1 2">
    <name type="scientific">Corallococcus coralloides</name>
    <name type="common">Myxococcus coralloides</name>
    <dbReference type="NCBI Taxonomy" id="184914"/>
    <lineage>
        <taxon>Bacteria</taxon>
        <taxon>Pseudomonadati</taxon>
        <taxon>Myxococcota</taxon>
        <taxon>Myxococcia</taxon>
        <taxon>Myxococcales</taxon>
        <taxon>Cystobacterineae</taxon>
        <taxon>Myxococcaceae</taxon>
        <taxon>Corallococcus</taxon>
    </lineage>
</organism>
<gene>
    <name evidence="1" type="ORF">EJ065_5226</name>
</gene>
<name>A0A410RY59_CORCK</name>
<evidence type="ECO:0000313" key="1">
    <source>
        <dbReference type="EMBL" id="QAT86761.1"/>
    </source>
</evidence>
<dbReference type="Proteomes" id="UP000288758">
    <property type="component" value="Chromosome"/>
</dbReference>
<accession>A0A410RY59</accession>
<keyword evidence="1" id="KW-0449">Lipoprotein</keyword>
<dbReference type="EMBL" id="CP034669">
    <property type="protein sequence ID" value="QAT86761.1"/>
    <property type="molecule type" value="Genomic_DNA"/>
</dbReference>
<dbReference type="AlphaFoldDB" id="A0A410RY59"/>
<proteinExistence type="predicted"/>
<reference evidence="1 2" key="1">
    <citation type="submission" date="2018-12" db="EMBL/GenBank/DDBJ databases">
        <title>Complete Genome Sequence of the Corallopyronin A producing Myxobacterium Corallococcus coralloides B035.</title>
        <authorList>
            <person name="Bouhired S.M."/>
            <person name="Rupp O."/>
            <person name="Blom J."/>
            <person name="Schaeberle T.F."/>
            <person name="Kehraus S."/>
            <person name="Schiefer A."/>
            <person name="Pfarr K."/>
            <person name="Goesmann A."/>
            <person name="Hoerauf A."/>
            <person name="Koenig G.M."/>
        </authorList>
    </citation>
    <scope>NUCLEOTIDE SEQUENCE [LARGE SCALE GENOMIC DNA]</scope>
    <source>
        <strain evidence="1 2">B035</strain>
    </source>
</reference>
<sequence length="137" mass="14494">MGRVGGVGMETKWKRYGWLGLLASVLVTGCDDAPSANRHEDTCAEPMSLRVEVMSSDGAYIQGASVTATNLESNVSITGVTDDRGITTAINETLAPSPIRVVATAGSHVTRAERVEWTCDECHCTPVPGTVTLTLQD</sequence>